<dbReference type="GO" id="GO:0009898">
    <property type="term" value="C:cytoplasmic side of plasma membrane"/>
    <property type="evidence" value="ECO:0007669"/>
    <property type="project" value="TreeGrafter"/>
</dbReference>
<gene>
    <name evidence="12" type="ORF">JIN81_02390</name>
</gene>
<dbReference type="InterPro" id="IPR029510">
    <property type="entry name" value="Ald_DH_CS_GLU"/>
</dbReference>
<dbReference type="Pfam" id="PF00171">
    <property type="entry name" value="Aldedh"/>
    <property type="match status" value="1"/>
</dbReference>
<reference evidence="12" key="1">
    <citation type="submission" date="2021-01" db="EMBL/GenBank/DDBJ databases">
        <title>Modified the classification status of verrucomicrobia.</title>
        <authorList>
            <person name="Feng X."/>
        </authorList>
    </citation>
    <scope>NUCLEOTIDE SEQUENCE</scope>
    <source>
        <strain evidence="12">KCTC 22201</strain>
    </source>
</reference>
<proteinExistence type="inferred from homology"/>
<dbReference type="InterPro" id="IPR050485">
    <property type="entry name" value="Proline_metab_enzyme"/>
</dbReference>
<dbReference type="InterPro" id="IPR016163">
    <property type="entry name" value="Ald_DH_C"/>
</dbReference>
<dbReference type="SUPFAM" id="SSF51730">
    <property type="entry name" value="FAD-linked oxidoreductase"/>
    <property type="match status" value="1"/>
</dbReference>
<evidence type="ECO:0000259" key="11">
    <source>
        <dbReference type="Pfam" id="PF01619"/>
    </source>
</evidence>
<dbReference type="PROSITE" id="PS00687">
    <property type="entry name" value="ALDEHYDE_DEHYDR_GLU"/>
    <property type="match status" value="1"/>
</dbReference>
<comment type="caution">
    <text evidence="12">The sequence shown here is derived from an EMBL/GenBank/DDBJ whole genome shotgun (WGS) entry which is preliminary data.</text>
</comment>
<keyword evidence="4" id="KW-0520">NAD</keyword>
<dbReference type="Proteomes" id="UP000658278">
    <property type="component" value="Unassembled WGS sequence"/>
</dbReference>
<feature type="active site" evidence="6 7">
    <location>
        <position position="756"/>
    </location>
</feature>
<dbReference type="Gene3D" id="3.40.605.10">
    <property type="entry name" value="Aldehyde Dehydrogenase, Chain A, domain 1"/>
    <property type="match status" value="1"/>
</dbReference>
<dbReference type="Gene3D" id="3.20.20.220">
    <property type="match status" value="1"/>
</dbReference>
<feature type="domain" description="Aldehyde dehydrogenase" evidence="10">
    <location>
        <begin position="538"/>
        <end position="978"/>
    </location>
</feature>
<accession>A0A934R5V1</accession>
<dbReference type="GO" id="GO:0003700">
    <property type="term" value="F:DNA-binding transcription factor activity"/>
    <property type="evidence" value="ECO:0007669"/>
    <property type="project" value="InterPro"/>
</dbReference>
<sequence length="1173" mass="129031">MEIGKKRLTKVRESSMTHRELALEAVELARELLEAASRGRRVSERIQSHQLAAMMDDGPGKAFTFAMADQVFRPPSAVRQARRFRDLVDDYGAPVYLPTPARVAMKAGELASWVAPDLVMPQVAGQLRRESASVILPAEPEELNRHVAKRRKAGMRLNLNQLGEAVLGEGEAAKRLNANLERLEDPNCDYISVKFSAIYSQIHAVGFEETLVELKHRLRLLYRAAMKNPSKDGAPKFVNLDMEEYRDLRLTCDAFRQVLEEPEFHGLEAGIVLQAYLPDAWSVQKELIEWAKTRVDAGGAGIKIRLVKGANLAMERVDAEVHDWALAPYGSKHEVDANFKRMLHEGCKPENAKVARLGVASHNLFDVAYGLLLRASEGVEEQVEFEMLEGMANHQARVVRDVADGLLLYAPVVRKEDFPSAIAYLVRRLDENTSPENFLHDLFGMKPGDAAWERQKQRFLQACEAIESTGYGPNRQQDRSTEAPASLPLDHPFHNEPDTDWSLSANVEWIRDKVEAMKAGEVERIPLQVGGQFEQGADETEVADPSRPGAPAYSHGLADSTGVQEALDCAVAAGAAWDARGIDERSQVLAAVAVELAEVRGEAVAAMVMDAGKSVMEGDVEVSEAVDFANYYARSLKDPGWFDGSDMEPVGVVVVTPPWNFPFAIPCGSVLAPLAAGCTVILKPAPETVLSAWVMVNALWSAGIPKEVLQFVPCPDNEIGRSLVTDPRVGAVVLTGAYETARMFLSWKTDMRLLAETSGKNALIVSAAADPDLAVKDLVRSAFGHAGQKCSAASLGIIEAEVYDDPDFRRRLKDAAESLKVGPSWSYDCMVTPVVRPPGEELHRALTTLDAGESWLLEPRMIDGNPCLWSPGIKLGVEPDSWFRRTECFGPVLGLVRARDLDHAMAIQNDSEFGLTGGIHSLDPAEVDEWRERVEVGNAYINRPITGAIVQRQPFGGWKRSSFGPGAKAGGPNYVAQFGRWRDASEPQFRSGLSKDVEELLKQMGDESLVPAAESDAFWMKREFGIDHDPSGLRCERNVFRYRPIPRVLLRASNEKDLARMCLAASVAGCEVELSLDPSMARPSWTKRFPIWSESEAQLADRLRAGRHGLGLLRCDQVGAKLVESALDEGIRLVSGAPVMNGRVEMTACFYEQSVSETLHRHGSVLPTAEELA</sequence>
<dbReference type="GO" id="GO:0003842">
    <property type="term" value="F:L-glutamate gamma-semialdehyde dehydrogenase activity"/>
    <property type="evidence" value="ECO:0007669"/>
    <property type="project" value="UniProtKB-EC"/>
</dbReference>
<evidence type="ECO:0000256" key="9">
    <source>
        <dbReference type="SAM" id="MobiDB-lite"/>
    </source>
</evidence>
<comment type="catalytic activity">
    <reaction evidence="5">
        <text>L-glutamate 5-semialdehyde + NAD(+) + H2O = L-glutamate + NADH + 2 H(+)</text>
        <dbReference type="Rhea" id="RHEA:30235"/>
        <dbReference type="ChEBI" id="CHEBI:15377"/>
        <dbReference type="ChEBI" id="CHEBI:15378"/>
        <dbReference type="ChEBI" id="CHEBI:29985"/>
        <dbReference type="ChEBI" id="CHEBI:57540"/>
        <dbReference type="ChEBI" id="CHEBI:57945"/>
        <dbReference type="ChEBI" id="CHEBI:58066"/>
        <dbReference type="EC" id="1.2.1.88"/>
    </reaction>
</comment>
<dbReference type="EC" id="1.2.1.88" evidence="2"/>
<evidence type="ECO:0000256" key="1">
    <source>
        <dbReference type="ARBA" id="ARBA00004786"/>
    </source>
</evidence>
<dbReference type="InterPro" id="IPR016162">
    <property type="entry name" value="Ald_DH_N"/>
</dbReference>
<evidence type="ECO:0000256" key="5">
    <source>
        <dbReference type="ARBA" id="ARBA00048142"/>
    </source>
</evidence>
<dbReference type="Gene3D" id="3.40.309.10">
    <property type="entry name" value="Aldehyde Dehydrogenase, Chain A, domain 2"/>
    <property type="match status" value="1"/>
</dbReference>
<dbReference type="InterPro" id="IPR016160">
    <property type="entry name" value="Ald_DH_CS_CYS"/>
</dbReference>
<dbReference type="RefSeq" id="WP_234044417.1">
    <property type="nucleotide sequence ID" value="NZ_JAENII010000002.1"/>
</dbReference>
<dbReference type="InterPro" id="IPR015590">
    <property type="entry name" value="Aldehyde_DH_dom"/>
</dbReference>
<evidence type="ECO:0000256" key="3">
    <source>
        <dbReference type="ARBA" id="ARBA00023002"/>
    </source>
</evidence>
<evidence type="ECO:0000256" key="7">
    <source>
        <dbReference type="PROSITE-ProRule" id="PRU10007"/>
    </source>
</evidence>
<feature type="active site" evidence="6">
    <location>
        <position position="790"/>
    </location>
</feature>
<dbReference type="PANTHER" id="PTHR42862:SF1">
    <property type="entry name" value="DELTA-1-PYRROLINE-5-CARBOXYLATE DEHYDROGENASE 2, ISOFORM A-RELATED"/>
    <property type="match status" value="1"/>
</dbReference>
<organism evidence="12 13">
    <name type="scientific">Haloferula rosea</name>
    <dbReference type="NCBI Taxonomy" id="490093"/>
    <lineage>
        <taxon>Bacteria</taxon>
        <taxon>Pseudomonadati</taxon>
        <taxon>Verrucomicrobiota</taxon>
        <taxon>Verrucomicrobiia</taxon>
        <taxon>Verrucomicrobiales</taxon>
        <taxon>Verrucomicrobiaceae</taxon>
        <taxon>Haloferula</taxon>
    </lineage>
</organism>
<dbReference type="Pfam" id="PF01619">
    <property type="entry name" value="Pro_dh"/>
    <property type="match status" value="1"/>
</dbReference>
<dbReference type="InterPro" id="IPR029041">
    <property type="entry name" value="FAD-linked_oxidoreductase-like"/>
</dbReference>
<evidence type="ECO:0000259" key="10">
    <source>
        <dbReference type="Pfam" id="PF00171"/>
    </source>
</evidence>
<dbReference type="InterPro" id="IPR025703">
    <property type="entry name" value="Bifunct_PutA"/>
</dbReference>
<comment type="similarity">
    <text evidence="8">Belongs to the aldehyde dehydrogenase family.</text>
</comment>
<evidence type="ECO:0000256" key="6">
    <source>
        <dbReference type="PIRSR" id="PIRSR000197-1"/>
    </source>
</evidence>
<keyword evidence="3 8" id="KW-0560">Oxidoreductase</keyword>
<dbReference type="AlphaFoldDB" id="A0A934R5V1"/>
<protein>
    <recommendedName>
        <fullName evidence="2">L-glutamate gamma-semialdehyde dehydrogenase</fullName>
        <ecNumber evidence="2">1.2.1.88</ecNumber>
    </recommendedName>
</protein>
<evidence type="ECO:0000256" key="2">
    <source>
        <dbReference type="ARBA" id="ARBA00012884"/>
    </source>
</evidence>
<evidence type="ECO:0000313" key="13">
    <source>
        <dbReference type="Proteomes" id="UP000658278"/>
    </source>
</evidence>
<evidence type="ECO:0000313" key="12">
    <source>
        <dbReference type="EMBL" id="MBK1825854.1"/>
    </source>
</evidence>
<dbReference type="PIRSF" id="PIRSF000197">
    <property type="entry name" value="Bifunct_PutA"/>
    <property type="match status" value="1"/>
</dbReference>
<feature type="domain" description="Proline dehydrogenase" evidence="11">
    <location>
        <begin position="145"/>
        <end position="440"/>
    </location>
</feature>
<evidence type="ECO:0000256" key="8">
    <source>
        <dbReference type="RuleBase" id="RU003345"/>
    </source>
</evidence>
<evidence type="ECO:0000256" key="4">
    <source>
        <dbReference type="ARBA" id="ARBA00023027"/>
    </source>
</evidence>
<dbReference type="PANTHER" id="PTHR42862">
    <property type="entry name" value="DELTA-1-PYRROLINE-5-CARBOXYLATE DEHYDROGENASE 1, ISOFORM A-RELATED"/>
    <property type="match status" value="1"/>
</dbReference>
<dbReference type="InterPro" id="IPR016161">
    <property type="entry name" value="Ald_DH/histidinol_DH"/>
</dbReference>
<keyword evidence="13" id="KW-1185">Reference proteome</keyword>
<dbReference type="EMBL" id="JAENII010000002">
    <property type="protein sequence ID" value="MBK1825854.1"/>
    <property type="molecule type" value="Genomic_DNA"/>
</dbReference>
<comment type="pathway">
    <text evidence="1">Amino-acid degradation; L-proline degradation into L-glutamate; L-glutamate from L-proline: step 2/2.</text>
</comment>
<dbReference type="GO" id="GO:0010133">
    <property type="term" value="P:L-proline catabolic process to L-glutamate"/>
    <property type="evidence" value="ECO:0007669"/>
    <property type="project" value="InterPro"/>
</dbReference>
<dbReference type="SUPFAM" id="SSF53720">
    <property type="entry name" value="ALDH-like"/>
    <property type="match status" value="1"/>
</dbReference>
<feature type="region of interest" description="Disordered" evidence="9">
    <location>
        <begin position="535"/>
        <end position="557"/>
    </location>
</feature>
<name>A0A934R5V1_9BACT</name>
<dbReference type="PROSITE" id="PS00070">
    <property type="entry name" value="ALDEHYDE_DEHYDR_CYS"/>
    <property type="match status" value="1"/>
</dbReference>
<dbReference type="GO" id="GO:0004657">
    <property type="term" value="F:proline dehydrogenase activity"/>
    <property type="evidence" value="ECO:0007669"/>
    <property type="project" value="InterPro"/>
</dbReference>
<dbReference type="InterPro" id="IPR002872">
    <property type="entry name" value="Proline_DH_dom"/>
</dbReference>